<evidence type="ECO:0000313" key="1">
    <source>
        <dbReference type="EMBL" id="KKL88599.1"/>
    </source>
</evidence>
<evidence type="ECO:0008006" key="2">
    <source>
        <dbReference type="Google" id="ProtNLM"/>
    </source>
</evidence>
<dbReference type="AlphaFoldDB" id="A0A0F9FPZ1"/>
<sequence length="247" mass="28745">PTHLFHYTSIANLCLILKNKSIRFQRLDKVNDPEEAKIKYFPDAKHHIYVSCWTNEMNNKESIPLWNMYSSGMKGVRIRLPINMFKGRNQPDKTTTDYPIIYTNSPIYIERKNSSYPGLIVGPVRVKYKNNPEITANCLKDNNSTVKINLLPIGHSKHKHWIFEKEWRYKIFGMPFEGTWNSTDLDCFFEFPQNQFIDVQLDDSVINEMIIQMGPKASLSECIMVDLLVKEYAKGAKVCDSSVKINR</sequence>
<gene>
    <name evidence="1" type="ORF">LCGC14_1923110</name>
</gene>
<protein>
    <recommendedName>
        <fullName evidence="2">DUF2971 domain-containing protein</fullName>
    </recommendedName>
</protein>
<dbReference type="InterPro" id="IPR021352">
    <property type="entry name" value="DUF2971"/>
</dbReference>
<name>A0A0F9FPZ1_9ZZZZ</name>
<proteinExistence type="predicted"/>
<dbReference type="EMBL" id="LAZR01020518">
    <property type="protein sequence ID" value="KKL88599.1"/>
    <property type="molecule type" value="Genomic_DNA"/>
</dbReference>
<feature type="non-terminal residue" evidence="1">
    <location>
        <position position="1"/>
    </location>
</feature>
<reference evidence="1" key="1">
    <citation type="journal article" date="2015" name="Nature">
        <title>Complex archaea that bridge the gap between prokaryotes and eukaryotes.</title>
        <authorList>
            <person name="Spang A."/>
            <person name="Saw J.H."/>
            <person name="Jorgensen S.L."/>
            <person name="Zaremba-Niedzwiedzka K."/>
            <person name="Martijn J."/>
            <person name="Lind A.E."/>
            <person name="van Eijk R."/>
            <person name="Schleper C."/>
            <person name="Guy L."/>
            <person name="Ettema T.J."/>
        </authorList>
    </citation>
    <scope>NUCLEOTIDE SEQUENCE</scope>
</reference>
<comment type="caution">
    <text evidence="1">The sequence shown here is derived from an EMBL/GenBank/DDBJ whole genome shotgun (WGS) entry which is preliminary data.</text>
</comment>
<accession>A0A0F9FPZ1</accession>
<organism evidence="1">
    <name type="scientific">marine sediment metagenome</name>
    <dbReference type="NCBI Taxonomy" id="412755"/>
    <lineage>
        <taxon>unclassified sequences</taxon>
        <taxon>metagenomes</taxon>
        <taxon>ecological metagenomes</taxon>
    </lineage>
</organism>
<dbReference type="Pfam" id="PF11185">
    <property type="entry name" value="DUF2971"/>
    <property type="match status" value="1"/>
</dbReference>